<dbReference type="AlphaFoldDB" id="A0A9N9CZP5"/>
<proteinExistence type="predicted"/>
<dbReference type="Proteomes" id="UP000789405">
    <property type="component" value="Unassembled WGS sequence"/>
</dbReference>
<name>A0A9N9CZP5_9GLOM</name>
<gene>
    <name evidence="1" type="ORF">DERYTH_LOCUS8497</name>
</gene>
<comment type="caution">
    <text evidence="1">The sequence shown here is derived from an EMBL/GenBank/DDBJ whole genome shotgun (WGS) entry which is preliminary data.</text>
</comment>
<evidence type="ECO:0000313" key="2">
    <source>
        <dbReference type="Proteomes" id="UP000789405"/>
    </source>
</evidence>
<accession>A0A9N9CZP5</accession>
<sequence>MITTFFNNIIILVFFDDGILNNLYQFEGMFKEDEQMFQNHIYNSFLGKNNDFRYYNTFEEYRDFDFLPLFDHNRFLRYDNNNLLPSCFLPPRYRYHSKPFSWVMDSGISKL</sequence>
<keyword evidence="2" id="KW-1185">Reference proteome</keyword>
<organism evidence="1 2">
    <name type="scientific">Dentiscutata erythropus</name>
    <dbReference type="NCBI Taxonomy" id="1348616"/>
    <lineage>
        <taxon>Eukaryota</taxon>
        <taxon>Fungi</taxon>
        <taxon>Fungi incertae sedis</taxon>
        <taxon>Mucoromycota</taxon>
        <taxon>Glomeromycotina</taxon>
        <taxon>Glomeromycetes</taxon>
        <taxon>Diversisporales</taxon>
        <taxon>Gigasporaceae</taxon>
        <taxon>Dentiscutata</taxon>
    </lineage>
</organism>
<protein>
    <submittedName>
        <fullName evidence="1">28322_t:CDS:1</fullName>
    </submittedName>
</protein>
<reference evidence="1" key="1">
    <citation type="submission" date="2021-06" db="EMBL/GenBank/DDBJ databases">
        <authorList>
            <person name="Kallberg Y."/>
            <person name="Tangrot J."/>
            <person name="Rosling A."/>
        </authorList>
    </citation>
    <scope>NUCLEOTIDE SEQUENCE</scope>
    <source>
        <strain evidence="1">MA453B</strain>
    </source>
</reference>
<dbReference type="EMBL" id="CAJVPY010004405">
    <property type="protein sequence ID" value="CAG8618140.1"/>
    <property type="molecule type" value="Genomic_DNA"/>
</dbReference>
<evidence type="ECO:0000313" key="1">
    <source>
        <dbReference type="EMBL" id="CAG8618140.1"/>
    </source>
</evidence>